<proteinExistence type="predicted"/>
<reference evidence="1 2" key="1">
    <citation type="submission" date="2020-07" db="EMBL/GenBank/DDBJ databases">
        <title>Diversity of carbapenemase encoding genes among Pseudomonas putida group clinical isolates in a tertiary Brazilian hospital.</title>
        <authorList>
            <person name="Alberto-Lei F."/>
            <person name="Nodari C.S."/>
            <person name="Streling A.P."/>
            <person name="Paulino J.T."/>
            <person name="Bessa-Neto F.O."/>
            <person name="Cayo R."/>
            <person name="Gales A.C."/>
        </authorList>
    </citation>
    <scope>NUCLEOTIDE SEQUENCE [LARGE SCALE GENOMIC DNA]</scope>
    <source>
        <strain evidence="1 2">12815</strain>
    </source>
</reference>
<accession>A0A7W2QA67</accession>
<comment type="caution">
    <text evidence="1">The sequence shown here is derived from an EMBL/GenBank/DDBJ whole genome shotgun (WGS) entry which is preliminary data.</text>
</comment>
<evidence type="ECO:0000313" key="2">
    <source>
        <dbReference type="Proteomes" id="UP000545074"/>
    </source>
</evidence>
<protein>
    <submittedName>
        <fullName evidence="1">Uncharacterized protein</fullName>
    </submittedName>
</protein>
<name>A0A7W2QA67_9PSED</name>
<gene>
    <name evidence="1" type="ORF">H4C80_17590</name>
</gene>
<evidence type="ECO:0000313" key="1">
    <source>
        <dbReference type="EMBL" id="MBA6098924.1"/>
    </source>
</evidence>
<dbReference type="AlphaFoldDB" id="A0A7W2QA67"/>
<dbReference type="RefSeq" id="WP_182389973.1">
    <property type="nucleotide sequence ID" value="NZ_JACGCX010000012.1"/>
</dbReference>
<organism evidence="1 2">
    <name type="scientific">Pseudomonas juntendi</name>
    <dbReference type="NCBI Taxonomy" id="2666183"/>
    <lineage>
        <taxon>Bacteria</taxon>
        <taxon>Pseudomonadati</taxon>
        <taxon>Pseudomonadota</taxon>
        <taxon>Gammaproteobacteria</taxon>
        <taxon>Pseudomonadales</taxon>
        <taxon>Pseudomonadaceae</taxon>
        <taxon>Pseudomonas</taxon>
    </lineage>
</organism>
<dbReference type="EMBL" id="JACGCX010000012">
    <property type="protein sequence ID" value="MBA6098924.1"/>
    <property type="molecule type" value="Genomic_DNA"/>
</dbReference>
<dbReference type="Proteomes" id="UP000545074">
    <property type="component" value="Unassembled WGS sequence"/>
</dbReference>
<sequence>MAKYQITVEDNEAGVRVEVDNTADLHSTAAGRVVGAMMQGAKLVGRIPLPVASAEAGCDCDACEAYRELLQTKPTIH</sequence>